<keyword evidence="2" id="KW-1185">Reference proteome</keyword>
<accession>A0A1X7NHM7</accession>
<protein>
    <submittedName>
        <fullName evidence="1">Uncharacterized protein</fullName>
    </submittedName>
</protein>
<name>A0A1X7NHM7_9MICO</name>
<evidence type="ECO:0000313" key="2">
    <source>
        <dbReference type="Proteomes" id="UP000193711"/>
    </source>
</evidence>
<proteinExistence type="predicted"/>
<dbReference type="AlphaFoldDB" id="A0A1X7NHM7"/>
<dbReference type="EMBL" id="FXBM01000001">
    <property type="protein sequence ID" value="SMH36867.1"/>
    <property type="molecule type" value="Genomic_DNA"/>
</dbReference>
<organism evidence="1 2">
    <name type="scientific">Rathayibacter oskolensis</name>
    <dbReference type="NCBI Taxonomy" id="1891671"/>
    <lineage>
        <taxon>Bacteria</taxon>
        <taxon>Bacillati</taxon>
        <taxon>Actinomycetota</taxon>
        <taxon>Actinomycetes</taxon>
        <taxon>Micrococcales</taxon>
        <taxon>Microbacteriaceae</taxon>
        <taxon>Rathayibacter</taxon>
    </lineage>
</organism>
<dbReference type="Proteomes" id="UP000193711">
    <property type="component" value="Unassembled WGS sequence"/>
</dbReference>
<evidence type="ECO:0000313" key="1">
    <source>
        <dbReference type="EMBL" id="SMH36867.1"/>
    </source>
</evidence>
<sequence>MVPVVANQRRIEWSELSILNVGKPILIGRGNSFRAEVVRYIEWNDEGITVRLESGATVKSDDSFGVPALWVLED</sequence>
<gene>
    <name evidence="1" type="ORF">SAMN06295885_1287</name>
</gene>
<dbReference type="STRING" id="1891671.SAMN06295885_1287"/>
<reference evidence="2" key="1">
    <citation type="submission" date="2017-04" db="EMBL/GenBank/DDBJ databases">
        <authorList>
            <person name="Varghese N."/>
            <person name="Submissions S."/>
        </authorList>
    </citation>
    <scope>NUCLEOTIDE SEQUENCE [LARGE SCALE GENOMIC DNA]</scope>
    <source>
        <strain evidence="2">VKM Ac-2121</strain>
    </source>
</reference>